<keyword evidence="10" id="KW-1185">Reference proteome</keyword>
<keyword evidence="9" id="KW-0723">Serine/threonine-protein kinase</keyword>
<dbReference type="CDD" id="cd14014">
    <property type="entry name" value="STKc_PknB_like"/>
    <property type="match status" value="1"/>
</dbReference>
<dbReference type="InterPro" id="IPR017441">
    <property type="entry name" value="Protein_kinase_ATP_BS"/>
</dbReference>
<protein>
    <submittedName>
        <fullName evidence="9">Putative serine/threonine protein kinase</fullName>
    </submittedName>
</protein>
<dbReference type="PROSITE" id="PS00107">
    <property type="entry name" value="PROTEIN_KINASE_ATP"/>
    <property type="match status" value="1"/>
</dbReference>
<dbReference type="PROSITE" id="PS50011">
    <property type="entry name" value="PROTEIN_KINASE_DOM"/>
    <property type="match status" value="1"/>
</dbReference>
<dbReference type="Gene3D" id="1.10.510.10">
    <property type="entry name" value="Transferase(Phosphotransferase) domain 1"/>
    <property type="match status" value="1"/>
</dbReference>
<dbReference type="InterPro" id="IPR000719">
    <property type="entry name" value="Prot_kinase_dom"/>
</dbReference>
<feature type="domain" description="Protein kinase" evidence="8">
    <location>
        <begin position="86"/>
        <end position="330"/>
    </location>
</feature>
<dbReference type="Proteomes" id="UP000214646">
    <property type="component" value="Unassembled WGS sequence"/>
</dbReference>
<evidence type="ECO:0000256" key="2">
    <source>
        <dbReference type="ARBA" id="ARBA00022741"/>
    </source>
</evidence>
<organism evidence="9 10">
    <name type="scientific">Fimbriiglobus ruber</name>
    <dbReference type="NCBI Taxonomy" id="1908690"/>
    <lineage>
        <taxon>Bacteria</taxon>
        <taxon>Pseudomonadati</taxon>
        <taxon>Planctomycetota</taxon>
        <taxon>Planctomycetia</taxon>
        <taxon>Gemmatales</taxon>
        <taxon>Gemmataceae</taxon>
        <taxon>Fimbriiglobus</taxon>
    </lineage>
</organism>
<sequence>MLAPRPSDDELRAFQNGKPSNAVEQWLDADPGAAAVLAMLPAVGLAADVAGLSSMLAANDLLLEAGLPPPNPTVRFVQSLPTIGNHRILRELGRGGMGVVYLAHDADLNCKVAIKMILPEWSGDADLHARFRREGRALAGLRGKEGVVTAYSAGFDHDPPFLVMEYLEGATLEHWLPARPGPATAEDVLWVAEQSLAALSAVHAAGHVHRDIKPNNLWVANGSVKLLDFGVVTHAGADTGRAGTHGYIAPEQQSGGTVDGRADLYSLGAVLYRMATGRPPVGVADEPDPLRHLPRELSAFIRRLLAHKKEERPAHATAAMEELRAVRARVPLPESERQKERLEWVLLTAGLAAVLGIIGVWWLLDRAAVTHRAAERDAVVEQIRETDQAFDQLAKELDAAAKALEMAKAADLNGAPNAEALMKATAQFNTAWNNYQRARDQVLHSSGRRKELLDRLRNIDK</sequence>
<evidence type="ECO:0000313" key="10">
    <source>
        <dbReference type="Proteomes" id="UP000214646"/>
    </source>
</evidence>
<evidence type="ECO:0000313" key="9">
    <source>
        <dbReference type="EMBL" id="OWK38954.1"/>
    </source>
</evidence>
<evidence type="ECO:0000256" key="3">
    <source>
        <dbReference type="ARBA" id="ARBA00022777"/>
    </source>
</evidence>
<evidence type="ECO:0000256" key="4">
    <source>
        <dbReference type="ARBA" id="ARBA00022840"/>
    </source>
</evidence>
<keyword evidence="1" id="KW-0808">Transferase</keyword>
<dbReference type="SUPFAM" id="SSF56112">
    <property type="entry name" value="Protein kinase-like (PK-like)"/>
    <property type="match status" value="1"/>
</dbReference>
<dbReference type="GO" id="GO:0004674">
    <property type="term" value="F:protein serine/threonine kinase activity"/>
    <property type="evidence" value="ECO:0007669"/>
    <property type="project" value="UniProtKB-KW"/>
</dbReference>
<keyword evidence="7" id="KW-0472">Membrane</keyword>
<proteinExistence type="predicted"/>
<name>A0A225DH07_9BACT</name>
<dbReference type="RefSeq" id="WP_088257196.1">
    <property type="nucleotide sequence ID" value="NZ_NIDE01000012.1"/>
</dbReference>
<evidence type="ECO:0000256" key="7">
    <source>
        <dbReference type="SAM" id="Phobius"/>
    </source>
</evidence>
<evidence type="ECO:0000259" key="8">
    <source>
        <dbReference type="PROSITE" id="PS50011"/>
    </source>
</evidence>
<evidence type="ECO:0000256" key="1">
    <source>
        <dbReference type="ARBA" id="ARBA00022679"/>
    </source>
</evidence>
<gene>
    <name evidence="9" type="ORF">FRUB_06330</name>
</gene>
<feature type="coiled-coil region" evidence="6">
    <location>
        <begin position="383"/>
        <end position="410"/>
    </location>
</feature>
<accession>A0A225DH07</accession>
<dbReference type="Gene3D" id="3.30.200.20">
    <property type="entry name" value="Phosphorylase Kinase, domain 1"/>
    <property type="match status" value="1"/>
</dbReference>
<dbReference type="PANTHER" id="PTHR43289:SF34">
    <property type="entry name" value="SERINE_THREONINE-PROTEIN KINASE YBDM-RELATED"/>
    <property type="match status" value="1"/>
</dbReference>
<evidence type="ECO:0000256" key="5">
    <source>
        <dbReference type="PROSITE-ProRule" id="PRU10141"/>
    </source>
</evidence>
<reference evidence="10" key="1">
    <citation type="submission" date="2017-06" db="EMBL/GenBank/DDBJ databases">
        <title>Genome analysis of Fimbriiglobus ruber SP5, the first member of the order Planctomycetales with confirmed chitinolytic capability.</title>
        <authorList>
            <person name="Ravin N.V."/>
            <person name="Rakitin A.L."/>
            <person name="Ivanova A.A."/>
            <person name="Beletsky A.V."/>
            <person name="Kulichevskaya I.S."/>
            <person name="Mardanov A.V."/>
            <person name="Dedysh S.N."/>
        </authorList>
    </citation>
    <scope>NUCLEOTIDE SEQUENCE [LARGE SCALE GENOMIC DNA]</scope>
    <source>
        <strain evidence="10">SP5</strain>
    </source>
</reference>
<dbReference type="EMBL" id="NIDE01000012">
    <property type="protein sequence ID" value="OWK38954.1"/>
    <property type="molecule type" value="Genomic_DNA"/>
</dbReference>
<dbReference type="OrthoDB" id="6111975at2"/>
<keyword evidence="6" id="KW-0175">Coiled coil</keyword>
<feature type="binding site" evidence="5">
    <location>
        <position position="115"/>
    </location>
    <ligand>
        <name>ATP</name>
        <dbReference type="ChEBI" id="CHEBI:30616"/>
    </ligand>
</feature>
<keyword evidence="3 9" id="KW-0418">Kinase</keyword>
<keyword evidence="7" id="KW-0812">Transmembrane</keyword>
<keyword evidence="2 5" id="KW-0547">Nucleotide-binding</keyword>
<dbReference type="AlphaFoldDB" id="A0A225DH07"/>
<keyword evidence="4 5" id="KW-0067">ATP-binding</keyword>
<evidence type="ECO:0000256" key="6">
    <source>
        <dbReference type="SAM" id="Coils"/>
    </source>
</evidence>
<dbReference type="InterPro" id="IPR011009">
    <property type="entry name" value="Kinase-like_dom_sf"/>
</dbReference>
<dbReference type="SMART" id="SM00220">
    <property type="entry name" value="S_TKc"/>
    <property type="match status" value="1"/>
</dbReference>
<comment type="caution">
    <text evidence="9">The sequence shown here is derived from an EMBL/GenBank/DDBJ whole genome shotgun (WGS) entry which is preliminary data.</text>
</comment>
<keyword evidence="7" id="KW-1133">Transmembrane helix</keyword>
<feature type="transmembrane region" description="Helical" evidence="7">
    <location>
        <begin position="344"/>
        <end position="364"/>
    </location>
</feature>
<dbReference type="Pfam" id="PF00069">
    <property type="entry name" value="Pkinase"/>
    <property type="match status" value="1"/>
</dbReference>
<dbReference type="PANTHER" id="PTHR43289">
    <property type="entry name" value="MITOGEN-ACTIVATED PROTEIN KINASE KINASE KINASE 20-RELATED"/>
    <property type="match status" value="1"/>
</dbReference>
<dbReference type="GO" id="GO:0005524">
    <property type="term" value="F:ATP binding"/>
    <property type="evidence" value="ECO:0007669"/>
    <property type="project" value="UniProtKB-UniRule"/>
</dbReference>